<dbReference type="RefSeq" id="WP_152823658.1">
    <property type="nucleotide sequence ID" value="NZ_WHUT02000001.1"/>
</dbReference>
<protein>
    <submittedName>
        <fullName evidence="1">DUF3800 domain-containing protein</fullName>
    </submittedName>
</protein>
<organism evidence="1 2">
    <name type="scientific">Fertoeibacter niger</name>
    <dbReference type="NCBI Taxonomy" id="2656921"/>
    <lineage>
        <taxon>Bacteria</taxon>
        <taxon>Pseudomonadati</taxon>
        <taxon>Pseudomonadota</taxon>
        <taxon>Alphaproteobacteria</taxon>
        <taxon>Rhodobacterales</taxon>
        <taxon>Paracoccaceae</taxon>
        <taxon>Fertoeibacter</taxon>
    </lineage>
</organism>
<accession>A0A8X8KLL5</accession>
<gene>
    <name evidence="1" type="ORF">GEU84_001080</name>
</gene>
<reference evidence="1" key="1">
    <citation type="submission" date="2020-05" db="EMBL/GenBank/DDBJ databases">
        <title>Fertoebacter nigrum gen. nov., sp. nov., a new member of the family Rhodobacteraceae.</title>
        <authorList>
            <person name="Szuroczki S."/>
            <person name="Abbaszade G."/>
            <person name="Buni D."/>
            <person name="Schumann P."/>
            <person name="Toth E."/>
        </authorList>
    </citation>
    <scope>NUCLEOTIDE SEQUENCE</scope>
    <source>
        <strain evidence="1">RG-N-1a</strain>
    </source>
</reference>
<proteinExistence type="predicted"/>
<comment type="caution">
    <text evidence="1">The sequence shown here is derived from an EMBL/GenBank/DDBJ whole genome shotgun (WGS) entry which is preliminary data.</text>
</comment>
<keyword evidence="2" id="KW-1185">Reference proteome</keyword>
<evidence type="ECO:0000313" key="2">
    <source>
        <dbReference type="Proteomes" id="UP000484076"/>
    </source>
</evidence>
<evidence type="ECO:0000313" key="1">
    <source>
        <dbReference type="EMBL" id="NUB42965.1"/>
    </source>
</evidence>
<name>A0A8X8KLL5_9RHOB</name>
<sequence length="218" mass="25053">MSRAYIFSDEAGCFSFARNARASKYFLVCTVTISDCSLGGDLLALRRDMVWRGLPVREDFHATEDKQEVRNEVYAFIAGHDIRVDATILEKSKAQPHTRESSDRFYKYAWYYHFKHVGPKILRGSTEAMITAAALGTKKGQAVYTAAVNDVMQQTTKGKKWKTCFPRAVADPCLQIADYCAWAIQRKWERDDTRSYDLISGKIETEYNLWRTGVVHYY</sequence>
<dbReference type="Proteomes" id="UP000484076">
    <property type="component" value="Unassembled WGS sequence"/>
</dbReference>
<dbReference type="EMBL" id="WHUT02000001">
    <property type="protein sequence ID" value="NUB42965.1"/>
    <property type="molecule type" value="Genomic_DNA"/>
</dbReference>
<dbReference type="AlphaFoldDB" id="A0A8X8KLL5"/>